<proteinExistence type="predicted"/>
<dbReference type="Pfam" id="PF13460">
    <property type="entry name" value="NAD_binding_10"/>
    <property type="match status" value="1"/>
</dbReference>
<dbReference type="EMBL" id="FXAO01000001">
    <property type="protein sequence ID" value="SMG06398.1"/>
    <property type="molecule type" value="Genomic_DNA"/>
</dbReference>
<evidence type="ECO:0000259" key="1">
    <source>
        <dbReference type="Pfam" id="PF13460"/>
    </source>
</evidence>
<name>A0A1X7HXH1_9FLAO</name>
<dbReference type="PANTHER" id="PTHR12126:SF11">
    <property type="entry name" value="NADH DEHYDROGENASE [UBIQUINONE] 1 ALPHA SUBCOMPLEX SUBUNIT 9, MITOCHONDRIAL"/>
    <property type="match status" value="1"/>
</dbReference>
<dbReference type="Proteomes" id="UP000193420">
    <property type="component" value="Unassembled WGS sequence"/>
</dbReference>
<feature type="domain" description="NAD(P)-binding" evidence="1">
    <location>
        <begin position="29"/>
        <end position="212"/>
    </location>
</feature>
<evidence type="ECO:0000313" key="2">
    <source>
        <dbReference type="EMBL" id="SMG06398.1"/>
    </source>
</evidence>
<accession>A0A1X7HXH1</accession>
<dbReference type="Gene3D" id="3.40.50.720">
    <property type="entry name" value="NAD(P)-binding Rossmann-like Domain"/>
    <property type="match status" value="1"/>
</dbReference>
<dbReference type="GO" id="GO:0044877">
    <property type="term" value="F:protein-containing complex binding"/>
    <property type="evidence" value="ECO:0007669"/>
    <property type="project" value="TreeGrafter"/>
</dbReference>
<evidence type="ECO:0000313" key="3">
    <source>
        <dbReference type="Proteomes" id="UP000193420"/>
    </source>
</evidence>
<dbReference type="STRING" id="188872.SAMN03080602_00110"/>
<dbReference type="PANTHER" id="PTHR12126">
    <property type="entry name" value="NADH-UBIQUINONE OXIDOREDUCTASE 39 KDA SUBUNIT-RELATED"/>
    <property type="match status" value="1"/>
</dbReference>
<dbReference type="InterPro" id="IPR051207">
    <property type="entry name" value="ComplexI_NDUFA9_subunit"/>
</dbReference>
<dbReference type="InterPro" id="IPR036291">
    <property type="entry name" value="NAD(P)-bd_dom_sf"/>
</dbReference>
<dbReference type="InterPro" id="IPR016040">
    <property type="entry name" value="NAD(P)-bd_dom"/>
</dbReference>
<keyword evidence="3" id="KW-1185">Reference proteome</keyword>
<dbReference type="CDD" id="cd05243">
    <property type="entry name" value="SDR_a5"/>
    <property type="match status" value="1"/>
</dbReference>
<sequence>MKLIVLDYQLPKSKKMQPNEIKKTVLLAGATGYLGNYIAKELISRKIDTKVIVRKPSGLTAIAYALTGIIQAEVTRAETLKGHLRGVDTVISTIGITRQKDGLTYMDVDYRANMNLLEEAKRAGVKKFVYVSVINGQLHRNLKLVEAKEAFVDQLKASGMDYTIVRPNGFFSDMRDFQKMAEKGSVYIFGKGKKKFNPIHGADLAQVCVDAIISKRKEIEVGGPDILTHYEVAEMALLASGKPINIIHLPHWLRKSILWIMRTFTSSKTYGPIEFFLTLLAEDAIAPRYGSHRLSHFFQNEMDTLKKNA</sequence>
<dbReference type="SUPFAM" id="SSF51735">
    <property type="entry name" value="NAD(P)-binding Rossmann-fold domains"/>
    <property type="match status" value="1"/>
</dbReference>
<organism evidence="2 3">
    <name type="scientific">Arenibacter troitsensis</name>
    <dbReference type="NCBI Taxonomy" id="188872"/>
    <lineage>
        <taxon>Bacteria</taxon>
        <taxon>Pseudomonadati</taxon>
        <taxon>Bacteroidota</taxon>
        <taxon>Flavobacteriia</taxon>
        <taxon>Flavobacteriales</taxon>
        <taxon>Flavobacteriaceae</taxon>
        <taxon>Arenibacter</taxon>
    </lineage>
</organism>
<protein>
    <submittedName>
        <fullName evidence="2">Uncharacterized conserved protein YbjT, contains NAD(P)-binding and DUF2867 domains</fullName>
    </submittedName>
</protein>
<reference evidence="3" key="1">
    <citation type="submission" date="2017-04" db="EMBL/GenBank/DDBJ databases">
        <authorList>
            <person name="Varghese N."/>
            <person name="Submissions S."/>
        </authorList>
    </citation>
    <scope>NUCLEOTIDE SEQUENCE [LARGE SCALE GENOMIC DNA]</scope>
    <source>
        <strain evidence="3">DSM 19835</strain>
    </source>
</reference>
<gene>
    <name evidence="2" type="ORF">SAMN03080602_00110</name>
</gene>
<dbReference type="AlphaFoldDB" id="A0A1X7HXH1"/>